<dbReference type="EMBL" id="BAABUJ010000016">
    <property type="protein sequence ID" value="GAA5800487.1"/>
    <property type="molecule type" value="Genomic_DNA"/>
</dbReference>
<name>A0ABP9Y0E8_9FUNG</name>
<accession>A0ABP9Y0E8</accession>
<gene>
    <name evidence="1" type="ORF">HPULCUR_005918</name>
</gene>
<protein>
    <submittedName>
        <fullName evidence="1">Uncharacterized protein</fullName>
    </submittedName>
</protein>
<evidence type="ECO:0000313" key="2">
    <source>
        <dbReference type="Proteomes" id="UP001476247"/>
    </source>
</evidence>
<comment type="caution">
    <text evidence="1">The sequence shown here is derived from an EMBL/GenBank/DDBJ whole genome shotgun (WGS) entry which is preliminary data.</text>
</comment>
<proteinExistence type="predicted"/>
<evidence type="ECO:0000313" key="1">
    <source>
        <dbReference type="EMBL" id="GAA5800487.1"/>
    </source>
</evidence>
<keyword evidence="2" id="KW-1185">Reference proteome</keyword>
<dbReference type="Proteomes" id="UP001476247">
    <property type="component" value="Unassembled WGS sequence"/>
</dbReference>
<sequence length="157" mass="18794">MDKRDVMAIDGGYTLFINQFEKLCENKNIKLNDNNFFYPIRKEPNEELNREEKHFNDVFGSFRSSIENVFGELETFNIITQDHHKLWFSQNFEFPTDEKLINIVLNNQIKQMEKIKIMTQLQSDFEDLNLDNSMIIDDEDDNENINNNEDFLELNIE</sequence>
<reference evidence="1 2" key="1">
    <citation type="submission" date="2024-04" db="EMBL/GenBank/DDBJ databases">
        <title>genome sequences of Mucor flavus KT1a and Helicostylum pulchrum KT1b strains isolation_sourced from the surface of a dry-aged beef.</title>
        <authorList>
            <person name="Toyotome T."/>
            <person name="Hosono M."/>
            <person name="Torimaru M."/>
            <person name="Fukuda K."/>
            <person name="Mikami N."/>
        </authorList>
    </citation>
    <scope>NUCLEOTIDE SEQUENCE [LARGE SCALE GENOMIC DNA]</scope>
    <source>
        <strain evidence="1 2">KT1b</strain>
    </source>
</reference>
<organism evidence="1 2">
    <name type="scientific">Helicostylum pulchrum</name>
    <dbReference type="NCBI Taxonomy" id="562976"/>
    <lineage>
        <taxon>Eukaryota</taxon>
        <taxon>Fungi</taxon>
        <taxon>Fungi incertae sedis</taxon>
        <taxon>Mucoromycota</taxon>
        <taxon>Mucoromycotina</taxon>
        <taxon>Mucoromycetes</taxon>
        <taxon>Mucorales</taxon>
        <taxon>Mucorineae</taxon>
        <taxon>Mucoraceae</taxon>
        <taxon>Helicostylum</taxon>
    </lineage>
</organism>